<accession>A0ABV0K2A7</accession>
<keyword evidence="2" id="KW-1133">Transmembrane helix</keyword>
<feature type="region of interest" description="Disordered" evidence="1">
    <location>
        <begin position="176"/>
        <end position="244"/>
    </location>
</feature>
<evidence type="ECO:0000256" key="1">
    <source>
        <dbReference type="SAM" id="MobiDB-lite"/>
    </source>
</evidence>
<feature type="compositionally biased region" description="Low complexity" evidence="1">
    <location>
        <begin position="182"/>
        <end position="193"/>
    </location>
</feature>
<keyword evidence="4" id="KW-1185">Reference proteome</keyword>
<feature type="transmembrane region" description="Helical" evidence="2">
    <location>
        <begin position="63"/>
        <end position="85"/>
    </location>
</feature>
<evidence type="ECO:0000256" key="2">
    <source>
        <dbReference type="SAM" id="Phobius"/>
    </source>
</evidence>
<evidence type="ECO:0000313" key="4">
    <source>
        <dbReference type="Proteomes" id="UP001482513"/>
    </source>
</evidence>
<protein>
    <submittedName>
        <fullName evidence="3">Uncharacterized protein</fullName>
    </submittedName>
</protein>
<dbReference type="EMBL" id="JAMPKX010000002">
    <property type="protein sequence ID" value="MEP0946920.1"/>
    <property type="molecule type" value="Genomic_DNA"/>
</dbReference>
<comment type="caution">
    <text evidence="3">The sequence shown here is derived from an EMBL/GenBank/DDBJ whole genome shotgun (WGS) entry which is preliminary data.</text>
</comment>
<sequence>MGAIAFLVLFILGAVLATVGSLVGVVDAFKVSPVWGLLSLFIPFALLVFWAKFRGRKWARNSLMIFLGGLLAMLASIPFLGSFIAQRTQQAGTPAEESIPAEEVPVESVPVPEEPVATQEAFAEPLVPVAPQLSPIARADLIQSTDPNERLQQINNSRTDPFAIVPIPPPPPRVIAPPPPVGGATRGTATAGATAGGGTGATAAGGRAGTGAGGGAGSAVARAGGAGGAAGTTSGGSGAAAGNAGARRSATPAALAPLPQLPKPALAEAVLVTGVMTIGNENFAVVQTSAGSQYVKAGQRVSNGQVLVKRIDMRGSDPVVVLEENGIEVSRPVGAPTATAEEPAA</sequence>
<reference evidence="3 4" key="1">
    <citation type="submission" date="2022-04" db="EMBL/GenBank/DDBJ databases">
        <title>Positive selection, recombination, and allopatry shape intraspecific diversity of widespread and dominant cyanobacteria.</title>
        <authorList>
            <person name="Wei J."/>
            <person name="Shu W."/>
            <person name="Hu C."/>
        </authorList>
    </citation>
    <scope>NUCLEOTIDE SEQUENCE [LARGE SCALE GENOMIC DNA]</scope>
    <source>
        <strain evidence="3 4">DQ-A4</strain>
    </source>
</reference>
<name>A0ABV0K2A7_9CYAN</name>
<keyword evidence="2" id="KW-0472">Membrane</keyword>
<evidence type="ECO:0000313" key="3">
    <source>
        <dbReference type="EMBL" id="MEP0946920.1"/>
    </source>
</evidence>
<feature type="compositionally biased region" description="Gly residues" evidence="1">
    <location>
        <begin position="224"/>
        <end position="239"/>
    </location>
</feature>
<keyword evidence="2" id="KW-0812">Transmembrane</keyword>
<dbReference type="RefSeq" id="WP_190518021.1">
    <property type="nucleotide sequence ID" value="NZ_JAMPKX010000002.1"/>
</dbReference>
<gene>
    <name evidence="3" type="ORF">NC992_08555</name>
</gene>
<organism evidence="3 4">
    <name type="scientific">Leptolyngbya subtilissima DQ-A4</name>
    <dbReference type="NCBI Taxonomy" id="2933933"/>
    <lineage>
        <taxon>Bacteria</taxon>
        <taxon>Bacillati</taxon>
        <taxon>Cyanobacteriota</taxon>
        <taxon>Cyanophyceae</taxon>
        <taxon>Leptolyngbyales</taxon>
        <taxon>Leptolyngbyaceae</taxon>
        <taxon>Leptolyngbya group</taxon>
        <taxon>Leptolyngbya</taxon>
    </lineage>
</organism>
<feature type="transmembrane region" description="Helical" evidence="2">
    <location>
        <begin position="33"/>
        <end position="51"/>
    </location>
</feature>
<proteinExistence type="predicted"/>
<dbReference type="Proteomes" id="UP001482513">
    <property type="component" value="Unassembled WGS sequence"/>
</dbReference>
<feature type="compositionally biased region" description="Gly residues" evidence="1">
    <location>
        <begin position="206"/>
        <end position="217"/>
    </location>
</feature>